<keyword evidence="1" id="KW-0472">Membrane</keyword>
<keyword evidence="3" id="KW-1185">Reference proteome</keyword>
<sequence>MAELGFNSTVKDTPDSSQNAVIGLTVALCLSLAVVVGLVIAVCKLQNETRVRENKGSKGEPQETCLDSEVTIPLKGENGHVCNLKKQANRT</sequence>
<proteinExistence type="predicted"/>
<dbReference type="GeneID" id="119738389"/>
<evidence type="ECO:0000256" key="1">
    <source>
        <dbReference type="SAM" id="Phobius"/>
    </source>
</evidence>
<organism evidence="2 3">
    <name type="scientific">Patiria miniata</name>
    <name type="common">Bat star</name>
    <name type="synonym">Asterina miniata</name>
    <dbReference type="NCBI Taxonomy" id="46514"/>
    <lineage>
        <taxon>Eukaryota</taxon>
        <taxon>Metazoa</taxon>
        <taxon>Echinodermata</taxon>
        <taxon>Eleutherozoa</taxon>
        <taxon>Asterozoa</taxon>
        <taxon>Asteroidea</taxon>
        <taxon>Valvatacea</taxon>
        <taxon>Valvatida</taxon>
        <taxon>Asterinidae</taxon>
        <taxon>Patiria</taxon>
    </lineage>
</organism>
<keyword evidence="1" id="KW-1133">Transmembrane helix</keyword>
<dbReference type="AlphaFoldDB" id="A0A914B096"/>
<reference evidence="2" key="1">
    <citation type="submission" date="2022-11" db="UniProtKB">
        <authorList>
            <consortium name="EnsemblMetazoa"/>
        </authorList>
    </citation>
    <scope>IDENTIFICATION</scope>
</reference>
<protein>
    <submittedName>
        <fullName evidence="2">Uncharacterized protein</fullName>
    </submittedName>
</protein>
<dbReference type="Proteomes" id="UP000887568">
    <property type="component" value="Unplaced"/>
</dbReference>
<name>A0A914B096_PATMI</name>
<evidence type="ECO:0000313" key="2">
    <source>
        <dbReference type="EnsemblMetazoa" id="XP_038069199.1"/>
    </source>
</evidence>
<dbReference type="EnsemblMetazoa" id="XM_038213271.1">
    <property type="protein sequence ID" value="XP_038069199.1"/>
    <property type="gene ID" value="LOC119738389"/>
</dbReference>
<keyword evidence="1" id="KW-0812">Transmembrane</keyword>
<accession>A0A914B096</accession>
<feature type="transmembrane region" description="Helical" evidence="1">
    <location>
        <begin position="20"/>
        <end position="43"/>
    </location>
</feature>
<dbReference type="RefSeq" id="XP_038069199.1">
    <property type="nucleotide sequence ID" value="XM_038213271.1"/>
</dbReference>
<evidence type="ECO:0000313" key="3">
    <source>
        <dbReference type="Proteomes" id="UP000887568"/>
    </source>
</evidence>